<evidence type="ECO:0000313" key="1">
    <source>
        <dbReference type="EMBL" id="KAJ3532503.1"/>
    </source>
</evidence>
<reference evidence="1" key="1">
    <citation type="submission" date="2022-08" db="EMBL/GenBank/DDBJ databases">
        <title>Genome Sequence of Fusarium decemcellulare.</title>
        <authorList>
            <person name="Buettner E."/>
        </authorList>
    </citation>
    <scope>NUCLEOTIDE SEQUENCE</scope>
    <source>
        <strain evidence="1">Babe19</strain>
    </source>
</reference>
<protein>
    <submittedName>
        <fullName evidence="1">Uncharacterized protein</fullName>
    </submittedName>
</protein>
<keyword evidence="2" id="KW-1185">Reference proteome</keyword>
<accession>A0ACC1S5M1</accession>
<gene>
    <name evidence="1" type="ORF">NM208_g8409</name>
</gene>
<comment type="caution">
    <text evidence="1">The sequence shown here is derived from an EMBL/GenBank/DDBJ whole genome shotgun (WGS) entry which is preliminary data.</text>
</comment>
<evidence type="ECO:0000313" key="2">
    <source>
        <dbReference type="Proteomes" id="UP001148629"/>
    </source>
</evidence>
<sequence>MIFPPFVPGQQDVFENMGSGSQAPAAPLQIPDHIARMGFHLTMDLTWMQSWNKMVLLLSSPGSQASYSVDMPEGWGGPTILYPDQNAEGAPMTYVDRAANGFTFYLPAIPSWGVPPSQVAMENQYHHSDTRYQFSMVVASGYTESFEWRRAGRREMRSLGMSRSGWKLVRLTYGNEVVAGFSEEKDLSMPRVGTFSYLGSGSTAEMGYHWMLMAVISGIVVFQHVDGREQAA</sequence>
<organism evidence="1 2">
    <name type="scientific">Fusarium decemcellulare</name>
    <dbReference type="NCBI Taxonomy" id="57161"/>
    <lineage>
        <taxon>Eukaryota</taxon>
        <taxon>Fungi</taxon>
        <taxon>Dikarya</taxon>
        <taxon>Ascomycota</taxon>
        <taxon>Pezizomycotina</taxon>
        <taxon>Sordariomycetes</taxon>
        <taxon>Hypocreomycetidae</taxon>
        <taxon>Hypocreales</taxon>
        <taxon>Nectriaceae</taxon>
        <taxon>Fusarium</taxon>
        <taxon>Fusarium decemcellulare species complex</taxon>
    </lineage>
</organism>
<dbReference type="EMBL" id="JANRMS010000953">
    <property type="protein sequence ID" value="KAJ3532503.1"/>
    <property type="molecule type" value="Genomic_DNA"/>
</dbReference>
<dbReference type="Proteomes" id="UP001148629">
    <property type="component" value="Unassembled WGS sequence"/>
</dbReference>
<name>A0ACC1S5M1_9HYPO</name>
<proteinExistence type="predicted"/>